<comment type="caution">
    <text evidence="2">The sequence shown here is derived from an EMBL/GenBank/DDBJ whole genome shotgun (WGS) entry which is preliminary data.</text>
</comment>
<evidence type="ECO:0000313" key="2">
    <source>
        <dbReference type="EMBL" id="MET3617893.1"/>
    </source>
</evidence>
<keyword evidence="1" id="KW-1133">Transmembrane helix</keyword>
<evidence type="ECO:0000313" key="3">
    <source>
        <dbReference type="Proteomes" id="UP001549162"/>
    </source>
</evidence>
<dbReference type="InterPro" id="IPR025962">
    <property type="entry name" value="SdpI/YhfL"/>
</dbReference>
<evidence type="ECO:0000256" key="1">
    <source>
        <dbReference type="SAM" id="Phobius"/>
    </source>
</evidence>
<name>A0ABV2JAQ8_9FIRM</name>
<reference evidence="2 3" key="1">
    <citation type="submission" date="2024-06" db="EMBL/GenBank/DDBJ databases">
        <title>Genomic Encyclopedia of Type Strains, Phase IV (KMG-IV): sequencing the most valuable type-strain genomes for metagenomic binning, comparative biology and taxonomic classification.</title>
        <authorList>
            <person name="Goeker M."/>
        </authorList>
    </citation>
    <scope>NUCLEOTIDE SEQUENCE [LARGE SCALE GENOMIC DNA]</scope>
    <source>
        <strain evidence="2 3">DSM 21460</strain>
    </source>
</reference>
<feature type="transmembrane region" description="Helical" evidence="1">
    <location>
        <begin position="6"/>
        <end position="26"/>
    </location>
</feature>
<feature type="transmembrane region" description="Helical" evidence="1">
    <location>
        <begin position="86"/>
        <end position="107"/>
    </location>
</feature>
<dbReference type="Pfam" id="PF13630">
    <property type="entry name" value="SdpI"/>
    <property type="match status" value="1"/>
</dbReference>
<accession>A0ABV2JAQ8</accession>
<feature type="transmembrane region" description="Helical" evidence="1">
    <location>
        <begin position="61"/>
        <end position="80"/>
    </location>
</feature>
<sequence>MKFWVFMFVMLLIVPLSMIFVGNYFYNKPPKSISKRTGYRTKRSMKSNETWLFANKCMGRLWRKVGLLLILTLIPMLFVINKSEDYIGVVGGIISILQVIAIVGTIIPIEKALKENFDEEGNKRV</sequence>
<keyword evidence="3" id="KW-1185">Reference proteome</keyword>
<proteinExistence type="predicted"/>
<dbReference type="Proteomes" id="UP001549162">
    <property type="component" value="Unassembled WGS sequence"/>
</dbReference>
<dbReference type="RefSeq" id="WP_354368753.1">
    <property type="nucleotide sequence ID" value="NZ_JBEPMA010000010.1"/>
</dbReference>
<gene>
    <name evidence="2" type="ORF">ABID14_001528</name>
</gene>
<dbReference type="EMBL" id="JBEPMA010000010">
    <property type="protein sequence ID" value="MET3617893.1"/>
    <property type="molecule type" value="Genomic_DNA"/>
</dbReference>
<protein>
    <submittedName>
        <fullName evidence="2">Membrane protein</fullName>
    </submittedName>
</protein>
<organism evidence="2 3">
    <name type="scientific">Peptoniphilus olsenii</name>
    <dbReference type="NCBI Taxonomy" id="411570"/>
    <lineage>
        <taxon>Bacteria</taxon>
        <taxon>Bacillati</taxon>
        <taxon>Bacillota</taxon>
        <taxon>Tissierellia</taxon>
        <taxon>Tissierellales</taxon>
        <taxon>Peptoniphilaceae</taxon>
        <taxon>Peptoniphilus</taxon>
    </lineage>
</organism>
<keyword evidence="1" id="KW-0472">Membrane</keyword>
<keyword evidence="1" id="KW-0812">Transmembrane</keyword>